<name>A0A7D9L1S7_PARCT</name>
<dbReference type="Proteomes" id="UP001152795">
    <property type="component" value="Unassembled WGS sequence"/>
</dbReference>
<dbReference type="EMBL" id="CACRXK020011604">
    <property type="protein sequence ID" value="CAB4021758.1"/>
    <property type="molecule type" value="Genomic_DNA"/>
</dbReference>
<reference evidence="1" key="1">
    <citation type="submission" date="2020-04" db="EMBL/GenBank/DDBJ databases">
        <authorList>
            <person name="Alioto T."/>
            <person name="Alioto T."/>
            <person name="Gomez Garrido J."/>
        </authorList>
    </citation>
    <scope>NUCLEOTIDE SEQUENCE</scope>
    <source>
        <strain evidence="1">A484AB</strain>
    </source>
</reference>
<dbReference type="OrthoDB" id="10056483at2759"/>
<sequence>MALYADDSKLYRTIKSDADTENLQLDLNEMNSWTETWRMKFNTNKCKVMRLSRKKIQSHVSDYILGHESLELVKTIKDLGITVSDDVRWGKHIAEITAKANRTLGLIKRTCRDFEDQTVRKLLYLTLMVRPQLEFCSAAAGIFIRVVVPVRSKIPAYVGCGATTSYKVYFKLP</sequence>
<dbReference type="PANTHER" id="PTHR33332">
    <property type="entry name" value="REVERSE TRANSCRIPTASE DOMAIN-CONTAINING PROTEIN"/>
    <property type="match status" value="1"/>
</dbReference>
<dbReference type="AlphaFoldDB" id="A0A7D9L1S7"/>
<accession>A0A7D9L1S7</accession>
<evidence type="ECO:0000313" key="1">
    <source>
        <dbReference type="EMBL" id="CAB4021758.1"/>
    </source>
</evidence>
<keyword evidence="2" id="KW-1185">Reference proteome</keyword>
<comment type="caution">
    <text evidence="1">The sequence shown here is derived from an EMBL/GenBank/DDBJ whole genome shotgun (WGS) entry which is preliminary data.</text>
</comment>
<evidence type="ECO:0000313" key="2">
    <source>
        <dbReference type="Proteomes" id="UP001152795"/>
    </source>
</evidence>
<gene>
    <name evidence="1" type="ORF">PACLA_8A086958</name>
</gene>
<proteinExistence type="predicted"/>
<organism evidence="1 2">
    <name type="scientific">Paramuricea clavata</name>
    <name type="common">Red gorgonian</name>
    <name type="synonym">Violescent sea-whip</name>
    <dbReference type="NCBI Taxonomy" id="317549"/>
    <lineage>
        <taxon>Eukaryota</taxon>
        <taxon>Metazoa</taxon>
        <taxon>Cnidaria</taxon>
        <taxon>Anthozoa</taxon>
        <taxon>Octocorallia</taxon>
        <taxon>Malacalcyonacea</taxon>
        <taxon>Plexauridae</taxon>
        <taxon>Paramuricea</taxon>
    </lineage>
</organism>
<protein>
    <submittedName>
        <fullName evidence="1">Uncharacterized protein</fullName>
    </submittedName>
</protein>